<dbReference type="GeneID" id="63864667"/>
<evidence type="ECO:0000256" key="1">
    <source>
        <dbReference type="ARBA" id="ARBA00001971"/>
    </source>
</evidence>
<keyword evidence="10" id="KW-1185">Reference proteome</keyword>
<evidence type="ECO:0000313" key="10">
    <source>
        <dbReference type="Proteomes" id="UP000249789"/>
    </source>
</evidence>
<accession>A0A8G1S0R7</accession>
<evidence type="ECO:0000256" key="4">
    <source>
        <dbReference type="ARBA" id="ARBA00023002"/>
    </source>
</evidence>
<dbReference type="OrthoDB" id="655030at2759"/>
<dbReference type="PANTHER" id="PTHR24305">
    <property type="entry name" value="CYTOCHROME P450"/>
    <property type="match status" value="1"/>
</dbReference>
<comment type="cofactor">
    <cofactor evidence="1 6">
        <name>heme</name>
        <dbReference type="ChEBI" id="CHEBI:30413"/>
    </cofactor>
</comment>
<keyword evidence="5 6" id="KW-0408">Iron</keyword>
<dbReference type="PRINTS" id="PR00463">
    <property type="entry name" value="EP450I"/>
</dbReference>
<gene>
    <name evidence="9" type="ORF">BO72DRAFT_475583</name>
</gene>
<keyword evidence="7" id="KW-0503">Monooxygenase</keyword>
<dbReference type="InterPro" id="IPR002401">
    <property type="entry name" value="Cyt_P450_E_grp-I"/>
</dbReference>
<dbReference type="GO" id="GO:0005506">
    <property type="term" value="F:iron ion binding"/>
    <property type="evidence" value="ECO:0007669"/>
    <property type="project" value="InterPro"/>
</dbReference>
<dbReference type="Pfam" id="PF00067">
    <property type="entry name" value="p450"/>
    <property type="match status" value="1"/>
</dbReference>
<dbReference type="Gene3D" id="1.10.630.10">
    <property type="entry name" value="Cytochrome P450"/>
    <property type="match status" value="1"/>
</dbReference>
<feature type="binding site" description="axial binding residue" evidence="6">
    <location>
        <position position="472"/>
    </location>
    <ligand>
        <name>heme</name>
        <dbReference type="ChEBI" id="CHEBI:30413"/>
    </ligand>
    <ligandPart>
        <name>Fe</name>
        <dbReference type="ChEBI" id="CHEBI:18248"/>
    </ligandPart>
</feature>
<keyword evidence="8" id="KW-1133">Transmembrane helix</keyword>
<evidence type="ECO:0000313" key="9">
    <source>
        <dbReference type="EMBL" id="RAK80301.1"/>
    </source>
</evidence>
<dbReference type="CDD" id="cd00302">
    <property type="entry name" value="cytochrome_P450"/>
    <property type="match status" value="1"/>
</dbReference>
<dbReference type="InterPro" id="IPR050121">
    <property type="entry name" value="Cytochrome_P450_monoxygenase"/>
</dbReference>
<sequence length="526" mass="60297">MLKKMLYVQSIEDGAVSDRVQRLAFLAACSLGIAFVSCYVLAPLVRSLRSPLRKLPGPWYAPLTTLHLRYAFARGTIWKLVESKHRQYGPVFRHGPRQIWISDKDALRTILQKVDLPKIQMYAEISRDAHSPGLFGEVRPDPHKTLKRFLSPRFTVAHVDKQTHLFEKCIGDLIAKYYQLTEAKAKTDVVVTDLMMDLHGLALDIMGECSFGRGFGQTLPVEEEYLGMEDRIWLQIPHSIFHGMTQRYKMVYVKRWLRGLGIKLHFDWPADMIRAIDAIVRERSDSKDHSRTDLLQHFLDSGTRPDSSAPMNTRDIIDQVSEILLAGSETTSGTIACLFLELLHNPDKKAKLLDSLPVLTATDPIINSKTVRTEPEFRYLNACIKETLRLHPIASEMGRKTGTDWYELAGYSIPPGTVVSASYRHLHRNPEFWPEPLKFWPERWLEDENARDGAPEPDISAYYPFSAGQHSCIGINFAWAEMRMVAANVFARFDLEDIMNQHVDFRQYITMQLENGSHKVVLKQRF</sequence>
<comment type="similarity">
    <text evidence="2 7">Belongs to the cytochrome P450 family.</text>
</comment>
<dbReference type="VEuPathDB" id="FungiDB:BO72DRAFT_475583"/>
<dbReference type="InterPro" id="IPR017972">
    <property type="entry name" value="Cyt_P450_CS"/>
</dbReference>
<evidence type="ECO:0000256" key="2">
    <source>
        <dbReference type="ARBA" id="ARBA00010617"/>
    </source>
</evidence>
<dbReference type="InterPro" id="IPR036396">
    <property type="entry name" value="Cyt_P450_sf"/>
</dbReference>
<evidence type="ECO:0000256" key="8">
    <source>
        <dbReference type="SAM" id="Phobius"/>
    </source>
</evidence>
<dbReference type="EMBL" id="KZ824630">
    <property type="protein sequence ID" value="RAK80301.1"/>
    <property type="molecule type" value="Genomic_DNA"/>
</dbReference>
<keyword evidence="8" id="KW-0472">Membrane</keyword>
<keyword evidence="8" id="KW-0812">Transmembrane</keyword>
<dbReference type="GO" id="GO:0020037">
    <property type="term" value="F:heme binding"/>
    <property type="evidence" value="ECO:0007669"/>
    <property type="project" value="InterPro"/>
</dbReference>
<keyword evidence="3 6" id="KW-0479">Metal-binding</keyword>
<name>A0A8G1S0R7_9EURO</name>
<reference evidence="9 10" key="1">
    <citation type="submission" date="2018-02" db="EMBL/GenBank/DDBJ databases">
        <title>The genomes of Aspergillus section Nigri reveals drivers in fungal speciation.</title>
        <authorList>
            <consortium name="DOE Joint Genome Institute"/>
            <person name="Vesth T.C."/>
            <person name="Nybo J."/>
            <person name="Theobald S."/>
            <person name="Brandl J."/>
            <person name="Frisvad J.C."/>
            <person name="Nielsen K.F."/>
            <person name="Lyhne E.K."/>
            <person name="Kogle M.E."/>
            <person name="Kuo A."/>
            <person name="Riley R."/>
            <person name="Clum A."/>
            <person name="Nolan M."/>
            <person name="Lipzen A."/>
            <person name="Salamov A."/>
            <person name="Henrissat B."/>
            <person name="Wiebenga A."/>
            <person name="De vries R.P."/>
            <person name="Grigoriev I.V."/>
            <person name="Mortensen U.H."/>
            <person name="Andersen M.R."/>
            <person name="Baker S.E."/>
        </authorList>
    </citation>
    <scope>NUCLEOTIDE SEQUENCE [LARGE SCALE GENOMIC DNA]</scope>
    <source>
        <strain evidence="9 10">CBS 313.89</strain>
    </source>
</reference>
<proteinExistence type="inferred from homology"/>
<evidence type="ECO:0000256" key="3">
    <source>
        <dbReference type="ARBA" id="ARBA00022723"/>
    </source>
</evidence>
<dbReference type="PRINTS" id="PR00385">
    <property type="entry name" value="P450"/>
</dbReference>
<protein>
    <submittedName>
        <fullName evidence="9">Cytochrome P450</fullName>
    </submittedName>
</protein>
<keyword evidence="6 7" id="KW-0349">Heme</keyword>
<dbReference type="Proteomes" id="UP000249789">
    <property type="component" value="Unassembled WGS sequence"/>
</dbReference>
<evidence type="ECO:0000256" key="6">
    <source>
        <dbReference type="PIRSR" id="PIRSR602401-1"/>
    </source>
</evidence>
<dbReference type="PANTHER" id="PTHR24305:SF232">
    <property type="entry name" value="P450, PUTATIVE (EUROFUNG)-RELATED"/>
    <property type="match status" value="1"/>
</dbReference>
<evidence type="ECO:0000256" key="5">
    <source>
        <dbReference type="ARBA" id="ARBA00023004"/>
    </source>
</evidence>
<organism evidence="9 10">
    <name type="scientific">Aspergillus fijiensis CBS 313.89</name>
    <dbReference type="NCBI Taxonomy" id="1448319"/>
    <lineage>
        <taxon>Eukaryota</taxon>
        <taxon>Fungi</taxon>
        <taxon>Dikarya</taxon>
        <taxon>Ascomycota</taxon>
        <taxon>Pezizomycotina</taxon>
        <taxon>Eurotiomycetes</taxon>
        <taxon>Eurotiomycetidae</taxon>
        <taxon>Eurotiales</taxon>
        <taxon>Aspergillaceae</taxon>
        <taxon>Aspergillus</taxon>
    </lineage>
</organism>
<dbReference type="RefSeq" id="XP_040804311.1">
    <property type="nucleotide sequence ID" value="XM_040947334.1"/>
</dbReference>
<evidence type="ECO:0000256" key="7">
    <source>
        <dbReference type="RuleBase" id="RU000461"/>
    </source>
</evidence>
<feature type="transmembrane region" description="Helical" evidence="8">
    <location>
        <begin position="23"/>
        <end position="45"/>
    </location>
</feature>
<dbReference type="InterPro" id="IPR001128">
    <property type="entry name" value="Cyt_P450"/>
</dbReference>
<dbReference type="SUPFAM" id="SSF48264">
    <property type="entry name" value="Cytochrome P450"/>
    <property type="match status" value="1"/>
</dbReference>
<dbReference type="PROSITE" id="PS00086">
    <property type="entry name" value="CYTOCHROME_P450"/>
    <property type="match status" value="1"/>
</dbReference>
<dbReference type="GO" id="GO:0016705">
    <property type="term" value="F:oxidoreductase activity, acting on paired donors, with incorporation or reduction of molecular oxygen"/>
    <property type="evidence" value="ECO:0007669"/>
    <property type="project" value="InterPro"/>
</dbReference>
<keyword evidence="4 7" id="KW-0560">Oxidoreductase</keyword>
<dbReference type="GO" id="GO:0004497">
    <property type="term" value="F:monooxygenase activity"/>
    <property type="evidence" value="ECO:0007669"/>
    <property type="project" value="UniProtKB-KW"/>
</dbReference>
<dbReference type="AlphaFoldDB" id="A0A8G1S0R7"/>